<protein>
    <recommendedName>
        <fullName evidence="3">Sulfotransferase family protein</fullName>
    </recommendedName>
</protein>
<accession>A0A1I7E1V6</accession>
<dbReference type="Gene3D" id="3.40.50.300">
    <property type="entry name" value="P-loop containing nucleotide triphosphate hydrolases"/>
    <property type="match status" value="1"/>
</dbReference>
<dbReference type="AlphaFoldDB" id="A0A1I7E1V6"/>
<dbReference type="STRING" id="999627.SAMN05216236_14111"/>
<evidence type="ECO:0000313" key="2">
    <source>
        <dbReference type="Proteomes" id="UP000182466"/>
    </source>
</evidence>
<gene>
    <name evidence="1" type="ORF">SAMN05216236_14111</name>
</gene>
<dbReference type="InterPro" id="IPR027417">
    <property type="entry name" value="P-loop_NTPase"/>
</dbReference>
<dbReference type="Proteomes" id="UP000182466">
    <property type="component" value="Unassembled WGS sequence"/>
</dbReference>
<dbReference type="SUPFAM" id="SSF52540">
    <property type="entry name" value="P-loop containing nucleoside triphosphate hydrolases"/>
    <property type="match status" value="1"/>
</dbReference>
<name>A0A1I7E1V6_9RHOB</name>
<organism evidence="1 2">
    <name type="scientific">Sedimentitalea nanhaiensis</name>
    <dbReference type="NCBI Taxonomy" id="999627"/>
    <lineage>
        <taxon>Bacteria</taxon>
        <taxon>Pseudomonadati</taxon>
        <taxon>Pseudomonadota</taxon>
        <taxon>Alphaproteobacteria</taxon>
        <taxon>Rhodobacterales</taxon>
        <taxon>Paracoccaceae</taxon>
        <taxon>Sedimentitalea</taxon>
    </lineage>
</organism>
<dbReference type="EMBL" id="FPAW01000041">
    <property type="protein sequence ID" value="SFU17895.1"/>
    <property type="molecule type" value="Genomic_DNA"/>
</dbReference>
<evidence type="ECO:0000313" key="1">
    <source>
        <dbReference type="EMBL" id="SFU17895.1"/>
    </source>
</evidence>
<evidence type="ECO:0008006" key="3">
    <source>
        <dbReference type="Google" id="ProtNLM"/>
    </source>
</evidence>
<reference evidence="1 2" key="1">
    <citation type="submission" date="2016-10" db="EMBL/GenBank/DDBJ databases">
        <authorList>
            <person name="de Groot N.N."/>
        </authorList>
    </citation>
    <scope>NUCLEOTIDE SEQUENCE [LARGE SCALE GENOMIC DNA]</scope>
    <source>
        <strain evidence="1 2">CGMCC 1.10959</strain>
    </source>
</reference>
<sequence length="368" mass="40092">MPEDRMPHPRTVVLHIGRHKTGTSSIQNTLRHNRARLLERGVLVPESLPSNLSGFFLNVFSKRPEKKRHNVQHGFDRALIQAQGQQMLDRLAQEVDGFAGDRIVLSGENACTLKPDEVAQVRDRFATMLAPAGGQVDFRVLLYTRNPVSYASSAIQQNIKKNNTLLEEYKRFVLRNSVGWYQRIHAAWAGVFGAAAVELRSFETACATPGGLIGNFLTANGIAPEGIAPQRANDSIADEIAEFLSSPHMPKRPPDQRGSWSAGFDLSAADQDILFAIRGSKGGLLTASEQAGLWEAVAGDMRFLEQEFGISYRSGDTAGPAPFGAVFVDDLAAALPRLSPPVRRGLLAYLLDRPAPCDPAQTQPGVDS</sequence>
<keyword evidence="2" id="KW-1185">Reference proteome</keyword>
<proteinExistence type="predicted"/>